<keyword evidence="6" id="KW-0805">Transcription regulation</keyword>
<dbReference type="InterPro" id="IPR019135">
    <property type="entry name" value="Polycomb_protein_VEFS-Box"/>
</dbReference>
<organism evidence="11 12">
    <name type="scientific">Potamilus streckersoni</name>
    <dbReference type="NCBI Taxonomy" id="2493646"/>
    <lineage>
        <taxon>Eukaryota</taxon>
        <taxon>Metazoa</taxon>
        <taxon>Spiralia</taxon>
        <taxon>Lophotrochozoa</taxon>
        <taxon>Mollusca</taxon>
        <taxon>Bivalvia</taxon>
        <taxon>Autobranchia</taxon>
        <taxon>Heteroconchia</taxon>
        <taxon>Palaeoheterodonta</taxon>
        <taxon>Unionida</taxon>
        <taxon>Unionoidea</taxon>
        <taxon>Unionidae</taxon>
        <taxon>Ambleminae</taxon>
        <taxon>Lampsilini</taxon>
        <taxon>Potamilus</taxon>
    </lineage>
</organism>
<reference evidence="11" key="2">
    <citation type="journal article" date="2021" name="Genome Biol. Evol.">
        <title>Developing a high-quality reference genome for a parasitic bivalve with doubly uniparental inheritance (Bivalvia: Unionida).</title>
        <authorList>
            <person name="Smith C.H."/>
        </authorList>
    </citation>
    <scope>NUCLEOTIDE SEQUENCE</scope>
    <source>
        <strain evidence="11">CHS0354</strain>
        <tissue evidence="11">Mantle</tissue>
    </source>
</reference>
<dbReference type="GO" id="GO:0006325">
    <property type="term" value="P:chromatin organization"/>
    <property type="evidence" value="ECO:0007669"/>
    <property type="project" value="UniProtKB-KW"/>
</dbReference>
<dbReference type="GO" id="GO:0035098">
    <property type="term" value="C:ESC/E(Z) complex"/>
    <property type="evidence" value="ECO:0007669"/>
    <property type="project" value="TreeGrafter"/>
</dbReference>
<gene>
    <name evidence="11" type="ORF">CHS0354_039534</name>
</gene>
<evidence type="ECO:0000256" key="7">
    <source>
        <dbReference type="ARBA" id="ARBA00023163"/>
    </source>
</evidence>
<dbReference type="PANTHER" id="PTHR22597:SF0">
    <property type="entry name" value="POLYCOMB PROTEIN SUZ12"/>
    <property type="match status" value="1"/>
</dbReference>
<accession>A0AAE0TL03</accession>
<evidence type="ECO:0000256" key="8">
    <source>
        <dbReference type="SAM" id="MobiDB-lite"/>
    </source>
</evidence>
<evidence type="ECO:0000256" key="3">
    <source>
        <dbReference type="ARBA" id="ARBA00022771"/>
    </source>
</evidence>
<evidence type="ECO:0000256" key="6">
    <source>
        <dbReference type="ARBA" id="ARBA00023015"/>
    </source>
</evidence>
<dbReference type="Proteomes" id="UP001195483">
    <property type="component" value="Unassembled WGS sequence"/>
</dbReference>
<proteinExistence type="inferred from homology"/>
<evidence type="ECO:0000259" key="9">
    <source>
        <dbReference type="Pfam" id="PF09733"/>
    </source>
</evidence>
<evidence type="ECO:0000313" key="11">
    <source>
        <dbReference type="EMBL" id="KAK3612252.1"/>
    </source>
</evidence>
<dbReference type="Pfam" id="PF09733">
    <property type="entry name" value="VEFS-Box"/>
    <property type="match status" value="1"/>
</dbReference>
<dbReference type="GO" id="GO:0016586">
    <property type="term" value="C:RSC-type complex"/>
    <property type="evidence" value="ECO:0007669"/>
    <property type="project" value="TreeGrafter"/>
</dbReference>
<evidence type="ECO:0000256" key="4">
    <source>
        <dbReference type="ARBA" id="ARBA00022833"/>
    </source>
</evidence>
<dbReference type="PANTHER" id="PTHR22597">
    <property type="entry name" value="POLYCOMB GROUP PROTEIN"/>
    <property type="match status" value="1"/>
</dbReference>
<feature type="domain" description="Polycomb protein VEFS-Box" evidence="9">
    <location>
        <begin position="492"/>
        <end position="609"/>
    </location>
</feature>
<reference evidence="11" key="3">
    <citation type="submission" date="2023-05" db="EMBL/GenBank/DDBJ databases">
        <authorList>
            <person name="Smith C.H."/>
        </authorList>
    </citation>
    <scope>NUCLEOTIDE SEQUENCE</scope>
    <source>
        <strain evidence="11">CHS0354</strain>
        <tissue evidence="11">Mantle</tissue>
    </source>
</reference>
<keyword evidence="7" id="KW-0804">Transcription</keyword>
<dbReference type="CDD" id="cd21551">
    <property type="entry name" value="VEFS-box_SUZ12"/>
    <property type="match status" value="1"/>
</dbReference>
<evidence type="ECO:0000256" key="2">
    <source>
        <dbReference type="ARBA" id="ARBA00022723"/>
    </source>
</evidence>
<evidence type="ECO:0000256" key="1">
    <source>
        <dbReference type="ARBA" id="ARBA00007416"/>
    </source>
</evidence>
<evidence type="ECO:0000259" key="10">
    <source>
        <dbReference type="Pfam" id="PF23320"/>
    </source>
</evidence>
<keyword evidence="4" id="KW-0862">Zinc</keyword>
<dbReference type="AlphaFoldDB" id="A0AAE0TL03"/>
<feature type="region of interest" description="Disordered" evidence="8">
    <location>
        <begin position="1"/>
        <end position="22"/>
    </location>
</feature>
<reference evidence="11" key="1">
    <citation type="journal article" date="2021" name="Genome Biol. Evol.">
        <title>A High-Quality Reference Genome for a Parasitic Bivalve with Doubly Uniparental Inheritance (Bivalvia: Unionida).</title>
        <authorList>
            <person name="Smith C.H."/>
        </authorList>
    </citation>
    <scope>NUCLEOTIDE SEQUENCE</scope>
    <source>
        <strain evidence="11">CHS0354</strain>
    </source>
</reference>
<comment type="similarity">
    <text evidence="1">Belongs to the VEFS (VRN2-EMF2-FIS2-SU(Z)12) family.</text>
</comment>
<dbReference type="EMBL" id="JAEAOA010002309">
    <property type="protein sequence ID" value="KAK3612252.1"/>
    <property type="molecule type" value="Genomic_DNA"/>
</dbReference>
<dbReference type="CDD" id="cd21750">
    <property type="entry name" value="ZnB-Zn_SUZ12"/>
    <property type="match status" value="1"/>
</dbReference>
<sequence length="628" mass="72267">MRSKKREREQKIEEGDENESIEADRESFLQAFEKPTQIYRYLRTRHLASPLYLQRNLSFMKHRRSVTNAKRKTCKVESILKTAEAKRKEPVSGRPHLQCMNLVFSGFFNEQVPLDTNEVEVEAILMKICHKKRKDASSPVIQTSLGKVRVTVNPSSDVDSSDTASPSLNVSPEAFTQNNGHSVKSYVLHLSVTCHLRHSIPNGICNGDLMDPEEPHPKKRKNGRTSISLDDRDDLIVYGSELVVYDRRKCCQLTEGDYQLVLQELGSKSPPKKQGTWETVLNGKAVGPFEVFNRCPTLKFSLSWKDVSSSSNTTSGSEVLNAYSEFNNAQYSYQPHFDNISGYLSVPSINGLKAENQTTPRKKTQVVYQFLYNNNTRQQTDAREDMCCPWCSINCDNLYSLLKHLRLSHARFNFVYVPHSKGAKIDVSINERYDGSYVGNPQDLNSHIGYAFSRKGPVRRTPVTHVIVYRPVRMSRSLSEFLELETDNQYNRQLVQGHNRLYYHTATTLPLKPQEIDFDSEDESYPPWLKQKTTNMIDEFTDVNEGEKELMKLWNLHIMKHGHIADCQIPSACNTFVEEHGHYLIEKNLCRNFLLHMMNLFDFSLIKPEVVHRAVWQLEMLKEEIGLD</sequence>
<feature type="compositionally biased region" description="Basic and acidic residues" evidence="8">
    <location>
        <begin position="1"/>
        <end position="13"/>
    </location>
</feature>
<evidence type="ECO:0008006" key="13">
    <source>
        <dbReference type="Google" id="ProtNLM"/>
    </source>
</evidence>
<keyword evidence="12" id="KW-1185">Reference proteome</keyword>
<dbReference type="CDD" id="cd21740">
    <property type="entry name" value="C2_II_SUZ12"/>
    <property type="match status" value="1"/>
</dbReference>
<feature type="region of interest" description="Disordered" evidence="8">
    <location>
        <begin position="152"/>
        <end position="173"/>
    </location>
</feature>
<evidence type="ECO:0000256" key="5">
    <source>
        <dbReference type="ARBA" id="ARBA00022853"/>
    </source>
</evidence>
<dbReference type="GO" id="GO:0031490">
    <property type="term" value="F:chromatin DNA binding"/>
    <property type="evidence" value="ECO:0007669"/>
    <property type="project" value="TreeGrafter"/>
</dbReference>
<keyword evidence="3" id="KW-0863">Zinc-finger</keyword>
<comment type="caution">
    <text evidence="11">The sequence shown here is derived from an EMBL/GenBank/DDBJ whole genome shotgun (WGS) entry which is preliminary data.</text>
</comment>
<keyword evidence="2" id="KW-0479">Metal-binding</keyword>
<dbReference type="GO" id="GO:0008270">
    <property type="term" value="F:zinc ion binding"/>
    <property type="evidence" value="ECO:0007669"/>
    <property type="project" value="UniProtKB-KW"/>
</dbReference>
<protein>
    <recommendedName>
        <fullName evidence="13">Polycomb protein VEFS-Box domain-containing protein</fullName>
    </recommendedName>
</protein>
<name>A0AAE0TL03_9BIVA</name>
<feature type="domain" description="Polycomb protein SUZ12-like zinc finger" evidence="10">
    <location>
        <begin position="364"/>
        <end position="431"/>
    </location>
</feature>
<dbReference type="Pfam" id="PF23320">
    <property type="entry name" value="Zn_SUZ12"/>
    <property type="match status" value="1"/>
</dbReference>
<keyword evidence="5" id="KW-0156">Chromatin regulator</keyword>
<evidence type="ECO:0000313" key="12">
    <source>
        <dbReference type="Proteomes" id="UP001195483"/>
    </source>
</evidence>
<dbReference type="InterPro" id="IPR057540">
    <property type="entry name" value="Znf_SUZ12"/>
</dbReference>